<comment type="caution">
    <text evidence="1">The sequence shown here is derived from an EMBL/GenBank/DDBJ whole genome shotgun (WGS) entry which is preliminary data.</text>
</comment>
<evidence type="ECO:0000313" key="1">
    <source>
        <dbReference type="EMBL" id="CAG8726949.1"/>
    </source>
</evidence>
<organism evidence="1 2">
    <name type="scientific">Acaulospora colombiana</name>
    <dbReference type="NCBI Taxonomy" id="27376"/>
    <lineage>
        <taxon>Eukaryota</taxon>
        <taxon>Fungi</taxon>
        <taxon>Fungi incertae sedis</taxon>
        <taxon>Mucoromycota</taxon>
        <taxon>Glomeromycotina</taxon>
        <taxon>Glomeromycetes</taxon>
        <taxon>Diversisporales</taxon>
        <taxon>Acaulosporaceae</taxon>
        <taxon>Acaulospora</taxon>
    </lineage>
</organism>
<protein>
    <submittedName>
        <fullName evidence="1">10903_t:CDS:1</fullName>
    </submittedName>
</protein>
<sequence>SKSSSTTKVPREEVSDFVQAAALVPYEGVVSLTSVVESLLEEDDDRFIWQKVEATRTGYVHWILVEKDSMEPLTISHVAVLSGAMSRSYGNYIPSGERAPEEYPINGMLVFSLLPSYVVADMSSDTHPGFTNKLTWNLESSESDSHSIGPLMQRLERSLIDGPLQGAFAIDTPPEQLRDEWNQPNEFSKYHLQFPLFARRYVAKRRGKYMPAEDKDSVVHPRVQAALEVVSKGEDPLVLVPCRPSVYVKKGAYNDPSAKQVLATSEDDWHRRGDIIWFVGQIHCEAYNTTTAEPTATKRVHWTCEWWPESVVRIARVDIPVLHAEGTTEENSKKRKFSDVGLSPRKKPRFDPNLLSSPSKASTSAVVSESESRRSGSRSRGMTLDTPQDLIEDN</sequence>
<feature type="non-terminal residue" evidence="1">
    <location>
        <position position="1"/>
    </location>
</feature>
<gene>
    <name evidence="1" type="ORF">ACOLOM_LOCUS11422</name>
</gene>
<evidence type="ECO:0000313" key="2">
    <source>
        <dbReference type="Proteomes" id="UP000789525"/>
    </source>
</evidence>
<dbReference type="EMBL" id="CAJVPT010041042">
    <property type="protein sequence ID" value="CAG8726949.1"/>
    <property type="molecule type" value="Genomic_DNA"/>
</dbReference>
<dbReference type="Proteomes" id="UP000789525">
    <property type="component" value="Unassembled WGS sequence"/>
</dbReference>
<feature type="non-terminal residue" evidence="1">
    <location>
        <position position="394"/>
    </location>
</feature>
<name>A0ACA9PY46_9GLOM</name>
<proteinExistence type="predicted"/>
<accession>A0ACA9PY46</accession>
<reference evidence="1" key="1">
    <citation type="submission" date="2021-06" db="EMBL/GenBank/DDBJ databases">
        <authorList>
            <person name="Kallberg Y."/>
            <person name="Tangrot J."/>
            <person name="Rosling A."/>
        </authorList>
    </citation>
    <scope>NUCLEOTIDE SEQUENCE</scope>
    <source>
        <strain evidence="1">CL356</strain>
    </source>
</reference>
<keyword evidence="2" id="KW-1185">Reference proteome</keyword>